<evidence type="ECO:0000259" key="10">
    <source>
        <dbReference type="PROSITE" id="PS50126"/>
    </source>
</evidence>
<evidence type="ECO:0000256" key="5">
    <source>
        <dbReference type="ARBA" id="ARBA00022540"/>
    </source>
</evidence>
<accession>A0A7G9ZAQ6</accession>
<dbReference type="Gene3D" id="2.40.50.140">
    <property type="entry name" value="Nucleic acid-binding proteins"/>
    <property type="match status" value="1"/>
</dbReference>
<dbReference type="GO" id="GO:0043022">
    <property type="term" value="F:ribosome binding"/>
    <property type="evidence" value="ECO:0007669"/>
    <property type="project" value="TreeGrafter"/>
</dbReference>
<dbReference type="SUPFAM" id="SSF110993">
    <property type="entry name" value="eIF-2-alpha, C-terminal domain"/>
    <property type="match status" value="1"/>
</dbReference>
<evidence type="ECO:0000256" key="8">
    <source>
        <dbReference type="ARBA" id="ARBA00030860"/>
    </source>
</evidence>
<dbReference type="Gene3D" id="3.30.70.1130">
    <property type="entry name" value="EIF_2_alpha"/>
    <property type="match status" value="1"/>
</dbReference>
<evidence type="ECO:0000256" key="7">
    <source>
        <dbReference type="ARBA" id="ARBA00022917"/>
    </source>
</evidence>
<dbReference type="PANTHER" id="PTHR10602:SF0">
    <property type="entry name" value="EUKARYOTIC TRANSLATION INITIATION FACTOR 2 SUBUNIT 1"/>
    <property type="match status" value="1"/>
</dbReference>
<sequence length="269" mass="29987">MGRDEWPEKGELVICAVKELKSFGAFVSVVEYGGKEGLIHISEIASGWVKHLRDYVREEQKVVCKVLFVDARRGHIDLSLKAVNEGQKREKVKEWKNEKKAKKWLSLALTNPPLEINSEELAEIEQKLSDAYGSLYDAFEDVVKVGKGALISLGIEEKHADAIHHVAVTNVKLPSVQIVGYVELTCPLYDGVEIIKQALINVEDEAKEKMEGGESRKVECFYIGAPRYKIRVIASNYKEAESILSDAADTAIEALKKNGGQGAFYRNLP</sequence>
<dbReference type="InterPro" id="IPR044126">
    <property type="entry name" value="S1_IF2_alpha"/>
</dbReference>
<dbReference type="InterPro" id="IPR024054">
    <property type="entry name" value="TIF2_asu_middle_sf"/>
</dbReference>
<evidence type="ECO:0000256" key="1">
    <source>
        <dbReference type="ARBA" id="ARBA00003323"/>
    </source>
</evidence>
<dbReference type="Gene3D" id="1.10.150.190">
    <property type="entry name" value="Translation initiation factor 2, subunit 1, domain 2"/>
    <property type="match status" value="1"/>
</dbReference>
<evidence type="ECO:0000256" key="3">
    <source>
        <dbReference type="ARBA" id="ARBA00011243"/>
    </source>
</evidence>
<dbReference type="InterPro" id="IPR024055">
    <property type="entry name" value="TIF2_asu_C"/>
</dbReference>
<comment type="subunit">
    <text evidence="3">Heterotrimer composed of an alpha, a beta and a gamma chain.</text>
</comment>
<dbReference type="CDD" id="cd04452">
    <property type="entry name" value="S1_IF2_alpha"/>
    <property type="match status" value="1"/>
</dbReference>
<dbReference type="PANTHER" id="PTHR10602">
    <property type="entry name" value="EUKARYOTIC TRANSLATION INITIATION FACTOR 2 SUBUNIT 1"/>
    <property type="match status" value="1"/>
</dbReference>
<dbReference type="EMBL" id="MT631685">
    <property type="protein sequence ID" value="QNO57340.1"/>
    <property type="molecule type" value="Genomic_DNA"/>
</dbReference>
<dbReference type="Pfam" id="PF00575">
    <property type="entry name" value="S1"/>
    <property type="match status" value="1"/>
</dbReference>
<dbReference type="InterPro" id="IPR012340">
    <property type="entry name" value="NA-bd_OB-fold"/>
</dbReference>
<evidence type="ECO:0000256" key="9">
    <source>
        <dbReference type="ARBA" id="ARBA00033333"/>
    </source>
</evidence>
<dbReference type="GO" id="GO:0003743">
    <property type="term" value="F:translation initiation factor activity"/>
    <property type="evidence" value="ECO:0007669"/>
    <property type="project" value="UniProtKB-KW"/>
</dbReference>
<dbReference type="Pfam" id="PF07541">
    <property type="entry name" value="EIF_2_alpha"/>
    <property type="match status" value="1"/>
</dbReference>
<dbReference type="SUPFAM" id="SSF50249">
    <property type="entry name" value="Nucleic acid-binding proteins"/>
    <property type="match status" value="1"/>
</dbReference>
<dbReference type="InterPro" id="IPR011488">
    <property type="entry name" value="TIF_2_asu"/>
</dbReference>
<comment type="function">
    <text evidence="1">eIF-2 functions in the early steps of protein synthesis by forming a ternary complex with GTP and initiator tRNA.</text>
</comment>
<protein>
    <recommendedName>
        <fullName evidence="4">Translation initiation factor 2 subunit alpha</fullName>
    </recommendedName>
    <alternativeName>
        <fullName evidence="8">aIF2-alpha</fullName>
    </alternativeName>
    <alternativeName>
        <fullName evidence="9">eIF-2-alpha</fullName>
    </alternativeName>
</protein>
<evidence type="ECO:0000313" key="11">
    <source>
        <dbReference type="EMBL" id="QNO57340.1"/>
    </source>
</evidence>
<keyword evidence="7" id="KW-0648">Protein biosynthesis</keyword>
<gene>
    <name evidence="11" type="primary">eif2a</name>
    <name evidence="11" type="ORF">GHLBPCAD_00029</name>
</gene>
<evidence type="ECO:0000256" key="6">
    <source>
        <dbReference type="ARBA" id="ARBA00022884"/>
    </source>
</evidence>
<dbReference type="InterPro" id="IPR003029">
    <property type="entry name" value="S1_domain"/>
</dbReference>
<keyword evidence="5 11" id="KW-0396">Initiation factor</keyword>
<evidence type="ECO:0000256" key="4">
    <source>
        <dbReference type="ARBA" id="ARBA00013678"/>
    </source>
</evidence>
<dbReference type="FunFam" id="3.30.70.1130:FF:000002">
    <property type="entry name" value="Translation initiation factor 2 subunit alpha"/>
    <property type="match status" value="1"/>
</dbReference>
<dbReference type="SUPFAM" id="SSF116742">
    <property type="entry name" value="eIF2alpha middle domain-like"/>
    <property type="match status" value="1"/>
</dbReference>
<comment type="similarity">
    <text evidence="2">Belongs to the eIF-2-alpha family.</text>
</comment>
<proteinExistence type="inferred from homology"/>
<organism evidence="11">
    <name type="scientific">Candidatus Methanophaga sp. ANME-1 ERB7</name>
    <dbReference type="NCBI Taxonomy" id="2759913"/>
    <lineage>
        <taxon>Archaea</taxon>
        <taxon>Methanobacteriati</taxon>
        <taxon>Methanobacteriota</taxon>
        <taxon>Stenosarchaea group</taxon>
        <taxon>Methanomicrobia</taxon>
        <taxon>Candidatus Methanophagales</taxon>
        <taxon>Candidatus Methanophagaceae</taxon>
        <taxon>Candidatus Methanophaga</taxon>
    </lineage>
</organism>
<reference evidence="11" key="1">
    <citation type="submission" date="2020-06" db="EMBL/GenBank/DDBJ databases">
        <title>Unique genomic features of the anaerobic methanotrophic archaea.</title>
        <authorList>
            <person name="Chadwick G.L."/>
            <person name="Skennerton C.T."/>
            <person name="Laso-Perez R."/>
            <person name="Leu A.O."/>
            <person name="Speth D.R."/>
            <person name="Yu H."/>
            <person name="Morgan-Lang C."/>
            <person name="Hatzenpichler R."/>
            <person name="Goudeau D."/>
            <person name="Malmstrom R."/>
            <person name="Brazelton W.J."/>
            <person name="Woyke T."/>
            <person name="Hallam S.J."/>
            <person name="Tyson G.W."/>
            <person name="Wegener G."/>
            <person name="Boetius A."/>
            <person name="Orphan V."/>
        </authorList>
    </citation>
    <scope>NUCLEOTIDE SEQUENCE</scope>
</reference>
<evidence type="ECO:0000256" key="2">
    <source>
        <dbReference type="ARBA" id="ARBA00007223"/>
    </source>
</evidence>
<dbReference type="NCBIfam" id="NF003064">
    <property type="entry name" value="PRK03987.1-4"/>
    <property type="match status" value="1"/>
</dbReference>
<dbReference type="PROSITE" id="PS50126">
    <property type="entry name" value="S1"/>
    <property type="match status" value="1"/>
</dbReference>
<keyword evidence="6" id="KW-0694">RNA-binding</keyword>
<feature type="domain" description="S1 motif" evidence="10">
    <location>
        <begin position="10"/>
        <end position="81"/>
    </location>
</feature>
<dbReference type="FunFam" id="2.40.50.140:FF:000015">
    <property type="entry name" value="Eukaryotic translation initiation factor 2 subunit alpha"/>
    <property type="match status" value="1"/>
</dbReference>
<dbReference type="SMART" id="SM00316">
    <property type="entry name" value="S1"/>
    <property type="match status" value="1"/>
</dbReference>
<dbReference type="GO" id="GO:0003723">
    <property type="term" value="F:RNA binding"/>
    <property type="evidence" value="ECO:0007669"/>
    <property type="project" value="UniProtKB-KW"/>
</dbReference>
<dbReference type="AlphaFoldDB" id="A0A7G9ZAQ6"/>
<name>A0A7G9ZAQ6_9EURY</name>